<dbReference type="Proteomes" id="UP000307087">
    <property type="component" value="Unassembled WGS sequence"/>
</dbReference>
<protein>
    <recommendedName>
        <fullName evidence="4">Benzoate transporter</fullName>
    </recommendedName>
</protein>
<gene>
    <name evidence="2" type="ORF">E9934_16975</name>
</gene>
<dbReference type="AlphaFoldDB" id="A0A4S8N0H1"/>
<sequence>MSDLEKMWDDYPAGKPPVDAILAKAGAGSAGGSGSAGGAGSARRRLVTRPVLTAAAATALVGAFVTGTLVAGGDGPGGDGGPGSGDLPQRVAFQADLAPAKSCDDLLETYVERALPLVSAWGWGNGVYDRLHLTGDVFLRDLATAAQSEAADGTALKSSYRAPTPQTDRQVNSDTGTNVQEAAVDEPDTVKTNGELLLTVRDDELATYDVTGDSTEQLSSLALPGIADAEIVLSGDTVVAIGVDDTGADASGTRVLGISIADPAEPEITSDVQYDAALVSARQHGADLRLVLSSGLPDLDFVAPGDKVSPAKAQRDNRTLVEDSTIEDWLPTITAGTPDEAGTAAQLLDCTEVAIPSDDLFVGTTSVVGFDAGTTGTVDAIGLAGEIGIAYESADHLYLATDGGWGSTMWPRCIDWCDMGSPTLDHSPSGVSHVFDFELDGITATHVASGKVEGSIRDRWSIDEADGILRVAVGPTSETGNFNSVVTLERSGQRLVEHGRLDNLGVNEDIKSVRWFDDLAIVVTFRRIDPLYAIDLTDTATPRLLGKLKIPGFSSYLNPLGELRMVGVGEGPNPDGRGWGAQIALFNVRDVTNVRQMNVHHYPRGSEARAAVDPRAFTWLPDQRIILTVVERWTGGRRVGYVSEVKVREGKLLERLVQVEYGNDVDHVRAVPMPDGRVVVVTGEDAEFFEL</sequence>
<dbReference type="InterPro" id="IPR019198">
    <property type="entry name" value="Beta_propeller_containing"/>
</dbReference>
<evidence type="ECO:0008006" key="4">
    <source>
        <dbReference type="Google" id="ProtNLM"/>
    </source>
</evidence>
<keyword evidence="3" id="KW-1185">Reference proteome</keyword>
<feature type="region of interest" description="Disordered" evidence="1">
    <location>
        <begin position="153"/>
        <end position="174"/>
    </location>
</feature>
<organism evidence="2 3">
    <name type="scientific">Nocardioides caeni</name>
    <dbReference type="NCBI Taxonomy" id="574700"/>
    <lineage>
        <taxon>Bacteria</taxon>
        <taxon>Bacillati</taxon>
        <taxon>Actinomycetota</taxon>
        <taxon>Actinomycetes</taxon>
        <taxon>Propionibacteriales</taxon>
        <taxon>Nocardioidaceae</taxon>
        <taxon>Nocardioides</taxon>
    </lineage>
</organism>
<reference evidence="2 3" key="1">
    <citation type="journal article" date="2009" name="Int. J. Syst. Evol. Microbiol.">
        <title>Nocardioides caeni sp. nov., isolated from wastewater.</title>
        <authorList>
            <person name="Yoon J.H."/>
            <person name="Kang S.J."/>
            <person name="Park S."/>
            <person name="Kim W."/>
            <person name="Oh T.K."/>
        </authorList>
    </citation>
    <scope>NUCLEOTIDE SEQUENCE [LARGE SCALE GENOMIC DNA]</scope>
    <source>
        <strain evidence="2 3">DSM 23134</strain>
    </source>
</reference>
<dbReference type="OrthoDB" id="9778998at2"/>
<feature type="compositionally biased region" description="Polar residues" evidence="1">
    <location>
        <begin position="164"/>
        <end position="174"/>
    </location>
</feature>
<dbReference type="EMBL" id="STGW01000015">
    <property type="protein sequence ID" value="THV09260.1"/>
    <property type="molecule type" value="Genomic_DNA"/>
</dbReference>
<comment type="caution">
    <text evidence="2">The sequence shown here is derived from an EMBL/GenBank/DDBJ whole genome shotgun (WGS) entry which is preliminary data.</text>
</comment>
<name>A0A4S8N0H1_9ACTN</name>
<evidence type="ECO:0000256" key="1">
    <source>
        <dbReference type="SAM" id="MobiDB-lite"/>
    </source>
</evidence>
<evidence type="ECO:0000313" key="3">
    <source>
        <dbReference type="Proteomes" id="UP000307087"/>
    </source>
</evidence>
<dbReference type="Pfam" id="PF09826">
    <property type="entry name" value="Beta_propel"/>
    <property type="match status" value="1"/>
</dbReference>
<dbReference type="RefSeq" id="WP_136564089.1">
    <property type="nucleotide sequence ID" value="NZ_STGW01000015.1"/>
</dbReference>
<evidence type="ECO:0000313" key="2">
    <source>
        <dbReference type="EMBL" id="THV09260.1"/>
    </source>
</evidence>
<proteinExistence type="predicted"/>
<accession>A0A4S8N0H1</accession>